<dbReference type="EMBL" id="JH993003">
    <property type="protein sequence ID" value="EKX44663.1"/>
    <property type="molecule type" value="Genomic_DNA"/>
</dbReference>
<gene>
    <name evidence="6" type="ORF">GUITHDRAFT_87369</name>
</gene>
<reference evidence="7" key="3">
    <citation type="submission" date="2016-03" db="UniProtKB">
        <authorList>
            <consortium name="EnsemblProtists"/>
        </authorList>
    </citation>
    <scope>IDENTIFICATION</scope>
</reference>
<evidence type="ECO:0000256" key="4">
    <source>
        <dbReference type="PIRSR" id="PIRSR600542-1"/>
    </source>
</evidence>
<dbReference type="Gene3D" id="3.30.559.10">
    <property type="entry name" value="Chloramphenicol acetyltransferase-like domain"/>
    <property type="match status" value="1"/>
</dbReference>
<dbReference type="OrthoDB" id="240216at2759"/>
<proteinExistence type="inferred from homology"/>
<name>L1J801_GUITC</name>
<protein>
    <recommendedName>
        <fullName evidence="5">Choline/carnitine acyltransferase domain-containing protein</fullName>
    </recommendedName>
</protein>
<dbReference type="HOGENOM" id="CLU_013513_5_1_1"/>
<evidence type="ECO:0000256" key="1">
    <source>
        <dbReference type="ARBA" id="ARBA00005232"/>
    </source>
</evidence>
<keyword evidence="3" id="KW-0012">Acyltransferase</keyword>
<dbReference type="Pfam" id="PF00755">
    <property type="entry name" value="Carn_acyltransf"/>
    <property type="match status" value="1"/>
</dbReference>
<keyword evidence="8" id="KW-1185">Reference proteome</keyword>
<accession>L1J801</accession>
<feature type="active site" description="Proton acceptor" evidence="4">
    <location>
        <position position="303"/>
    </location>
</feature>
<comment type="similarity">
    <text evidence="1">Belongs to the carnitine/choline acetyltransferase family.</text>
</comment>
<sequence length="586" mass="65411">MWRHQGSVPQLPIPELESTVAKYLVSVRPLVSDEQFEATAKKAAYFLVNGDGKKLQERLLRRAAEKKGSSWLIDWWNDRAYLTDREPVVFFVSYFYLLKHAPLPLPHGQLLSASALVRTVCRFRDQVVSGSLQPDMIRNAPQCMAVYSFLFHTCRIPGSHCDVVASYQPEHNTHIVVARQGHLFKLELGSLQGLGDILEALGRIVEEADAAGEAEVPVGSLTSGERDVWAKCRTSLMEDKSNRASLEAIESSMFLVCLDHLEEAGVVSRSRQMWHGDGKNRWYDKTLQFVVLPCGQVGFLGEHAISDGAPTLRLCEFVGANMAREVSAGESKGRGSKLELSRLGFNLSRSVVEAHAQIRAQFVKLVESHEASHLVLSGMGRDGIKALKMPPDAFVQLAIQLAFFRMHGRVTATYEACSTRRFLHGRTETIRSCSLEGKRFVEAMASGLDHRTQYNYLQAAVRKHQQTSNECSNARGVDRHLLGLRLSLHEGEAMPELFSDPSFATSSSWELSTSHLFSEHLQSWGFGQVVPHGFGVGYSINRAESVFFITCQKQAADRSSLLSREIQRSVQDMQKLCNLYRGISNL</sequence>
<dbReference type="InterPro" id="IPR042231">
    <property type="entry name" value="Cho/carn_acyl_trans_2"/>
</dbReference>
<evidence type="ECO:0000256" key="2">
    <source>
        <dbReference type="ARBA" id="ARBA00022679"/>
    </source>
</evidence>
<organism evidence="6">
    <name type="scientific">Guillardia theta (strain CCMP2712)</name>
    <name type="common">Cryptophyte</name>
    <dbReference type="NCBI Taxonomy" id="905079"/>
    <lineage>
        <taxon>Eukaryota</taxon>
        <taxon>Cryptophyceae</taxon>
        <taxon>Pyrenomonadales</taxon>
        <taxon>Geminigeraceae</taxon>
        <taxon>Guillardia</taxon>
    </lineage>
</organism>
<dbReference type="Proteomes" id="UP000011087">
    <property type="component" value="Unassembled WGS sequence"/>
</dbReference>
<dbReference type="InterPro" id="IPR023213">
    <property type="entry name" value="CAT-like_dom_sf"/>
</dbReference>
<dbReference type="InterPro" id="IPR039551">
    <property type="entry name" value="Cho/carn_acyl_trans"/>
</dbReference>
<dbReference type="InterPro" id="IPR000542">
    <property type="entry name" value="Carn_acyl_trans"/>
</dbReference>
<dbReference type="AlphaFoldDB" id="L1J801"/>
<dbReference type="Gene3D" id="3.30.559.70">
    <property type="entry name" value="Choline/Carnitine o-acyltransferase, domain 2"/>
    <property type="match status" value="1"/>
</dbReference>
<dbReference type="PANTHER" id="PTHR22589">
    <property type="entry name" value="CARNITINE O-ACYLTRANSFERASE"/>
    <property type="match status" value="1"/>
</dbReference>
<dbReference type="PANTHER" id="PTHR22589:SF103">
    <property type="entry name" value="CARNITINE O-ACETYL-TRANSFERASE, ISOFORM A-RELATED"/>
    <property type="match status" value="1"/>
</dbReference>
<dbReference type="eggNOG" id="KOG3717">
    <property type="taxonomic scope" value="Eukaryota"/>
</dbReference>
<reference evidence="8" key="2">
    <citation type="submission" date="2012-11" db="EMBL/GenBank/DDBJ databases">
        <authorList>
            <person name="Kuo A."/>
            <person name="Curtis B.A."/>
            <person name="Tanifuji G."/>
            <person name="Burki F."/>
            <person name="Gruber A."/>
            <person name="Irimia M."/>
            <person name="Maruyama S."/>
            <person name="Arias M.C."/>
            <person name="Ball S.G."/>
            <person name="Gile G.H."/>
            <person name="Hirakawa Y."/>
            <person name="Hopkins J.F."/>
            <person name="Rensing S.A."/>
            <person name="Schmutz J."/>
            <person name="Symeonidi A."/>
            <person name="Elias M."/>
            <person name="Eveleigh R.J."/>
            <person name="Herman E.K."/>
            <person name="Klute M.J."/>
            <person name="Nakayama T."/>
            <person name="Obornik M."/>
            <person name="Reyes-Prieto A."/>
            <person name="Armbrust E.V."/>
            <person name="Aves S.J."/>
            <person name="Beiko R.G."/>
            <person name="Coutinho P."/>
            <person name="Dacks J.B."/>
            <person name="Durnford D.G."/>
            <person name="Fast N.M."/>
            <person name="Green B.R."/>
            <person name="Grisdale C."/>
            <person name="Hempe F."/>
            <person name="Henrissat B."/>
            <person name="Hoppner M.P."/>
            <person name="Ishida K.-I."/>
            <person name="Kim E."/>
            <person name="Koreny L."/>
            <person name="Kroth P.G."/>
            <person name="Liu Y."/>
            <person name="Malik S.-B."/>
            <person name="Maier U.G."/>
            <person name="McRose D."/>
            <person name="Mock T."/>
            <person name="Neilson J.A."/>
            <person name="Onodera N.T."/>
            <person name="Poole A.M."/>
            <person name="Pritham E.J."/>
            <person name="Richards T.A."/>
            <person name="Rocap G."/>
            <person name="Roy S.W."/>
            <person name="Sarai C."/>
            <person name="Schaack S."/>
            <person name="Shirato S."/>
            <person name="Slamovits C.H."/>
            <person name="Spencer D.F."/>
            <person name="Suzuki S."/>
            <person name="Worden A.Z."/>
            <person name="Zauner S."/>
            <person name="Barry K."/>
            <person name="Bell C."/>
            <person name="Bharti A.K."/>
            <person name="Crow J.A."/>
            <person name="Grimwood J."/>
            <person name="Kramer R."/>
            <person name="Lindquist E."/>
            <person name="Lucas S."/>
            <person name="Salamov A."/>
            <person name="McFadden G.I."/>
            <person name="Lane C.E."/>
            <person name="Keeling P.J."/>
            <person name="Gray M.W."/>
            <person name="Grigoriev I.V."/>
            <person name="Archibald J.M."/>
        </authorList>
    </citation>
    <scope>NUCLEOTIDE SEQUENCE</scope>
    <source>
        <strain evidence="8">CCMP2712</strain>
    </source>
</reference>
<evidence type="ECO:0000313" key="6">
    <source>
        <dbReference type="EMBL" id="EKX44663.1"/>
    </source>
</evidence>
<dbReference type="EnsemblProtists" id="EKX44663">
    <property type="protein sequence ID" value="EKX44663"/>
    <property type="gene ID" value="GUITHDRAFT_87369"/>
</dbReference>
<evidence type="ECO:0000256" key="3">
    <source>
        <dbReference type="ARBA" id="ARBA00023315"/>
    </source>
</evidence>
<dbReference type="OMA" id="DVWAKDY"/>
<dbReference type="GeneID" id="17301376"/>
<reference evidence="6 8" key="1">
    <citation type="journal article" date="2012" name="Nature">
        <title>Algal genomes reveal evolutionary mosaicism and the fate of nucleomorphs.</title>
        <authorList>
            <consortium name="DOE Joint Genome Institute"/>
            <person name="Curtis B.A."/>
            <person name="Tanifuji G."/>
            <person name="Burki F."/>
            <person name="Gruber A."/>
            <person name="Irimia M."/>
            <person name="Maruyama S."/>
            <person name="Arias M.C."/>
            <person name="Ball S.G."/>
            <person name="Gile G.H."/>
            <person name="Hirakawa Y."/>
            <person name="Hopkins J.F."/>
            <person name="Kuo A."/>
            <person name="Rensing S.A."/>
            <person name="Schmutz J."/>
            <person name="Symeonidi A."/>
            <person name="Elias M."/>
            <person name="Eveleigh R.J."/>
            <person name="Herman E.K."/>
            <person name="Klute M.J."/>
            <person name="Nakayama T."/>
            <person name="Obornik M."/>
            <person name="Reyes-Prieto A."/>
            <person name="Armbrust E.V."/>
            <person name="Aves S.J."/>
            <person name="Beiko R.G."/>
            <person name="Coutinho P."/>
            <person name="Dacks J.B."/>
            <person name="Durnford D.G."/>
            <person name="Fast N.M."/>
            <person name="Green B.R."/>
            <person name="Grisdale C.J."/>
            <person name="Hempel F."/>
            <person name="Henrissat B."/>
            <person name="Hoppner M.P."/>
            <person name="Ishida K."/>
            <person name="Kim E."/>
            <person name="Koreny L."/>
            <person name="Kroth P.G."/>
            <person name="Liu Y."/>
            <person name="Malik S.B."/>
            <person name="Maier U.G."/>
            <person name="McRose D."/>
            <person name="Mock T."/>
            <person name="Neilson J.A."/>
            <person name="Onodera N.T."/>
            <person name="Poole A.M."/>
            <person name="Pritham E.J."/>
            <person name="Richards T.A."/>
            <person name="Rocap G."/>
            <person name="Roy S.W."/>
            <person name="Sarai C."/>
            <person name="Schaack S."/>
            <person name="Shirato S."/>
            <person name="Slamovits C.H."/>
            <person name="Spencer D.F."/>
            <person name="Suzuki S."/>
            <person name="Worden A.Z."/>
            <person name="Zauner S."/>
            <person name="Barry K."/>
            <person name="Bell C."/>
            <person name="Bharti A.K."/>
            <person name="Crow J.A."/>
            <person name="Grimwood J."/>
            <person name="Kramer R."/>
            <person name="Lindquist E."/>
            <person name="Lucas S."/>
            <person name="Salamov A."/>
            <person name="McFadden G.I."/>
            <person name="Lane C.E."/>
            <person name="Keeling P.J."/>
            <person name="Gray M.W."/>
            <person name="Grigoriev I.V."/>
            <person name="Archibald J.M."/>
        </authorList>
    </citation>
    <scope>NUCLEOTIDE SEQUENCE</scope>
    <source>
        <strain evidence="6 8">CCMP2712</strain>
    </source>
</reference>
<dbReference type="STRING" id="905079.L1J801"/>
<dbReference type="SUPFAM" id="SSF52777">
    <property type="entry name" value="CoA-dependent acyltransferases"/>
    <property type="match status" value="2"/>
</dbReference>
<feature type="domain" description="Choline/carnitine acyltransferase" evidence="5">
    <location>
        <begin position="11"/>
        <end position="561"/>
    </location>
</feature>
<keyword evidence="2" id="KW-0808">Transferase</keyword>
<dbReference type="KEGG" id="gtt:GUITHDRAFT_87369"/>
<dbReference type="RefSeq" id="XP_005831643.1">
    <property type="nucleotide sequence ID" value="XM_005831586.1"/>
</dbReference>
<evidence type="ECO:0000313" key="7">
    <source>
        <dbReference type="EnsemblProtists" id="EKX44663"/>
    </source>
</evidence>
<dbReference type="GO" id="GO:0016746">
    <property type="term" value="F:acyltransferase activity"/>
    <property type="evidence" value="ECO:0007669"/>
    <property type="project" value="UniProtKB-KW"/>
</dbReference>
<evidence type="ECO:0000259" key="5">
    <source>
        <dbReference type="Pfam" id="PF00755"/>
    </source>
</evidence>
<dbReference type="PaxDb" id="55529-EKX44663"/>
<evidence type="ECO:0000313" key="8">
    <source>
        <dbReference type="Proteomes" id="UP000011087"/>
    </source>
</evidence>